<dbReference type="GO" id="GO:0006281">
    <property type="term" value="P:DNA repair"/>
    <property type="evidence" value="ECO:0007669"/>
    <property type="project" value="UniProtKB-KW"/>
</dbReference>
<comment type="similarity">
    <text evidence="2">Belongs to the tyrosyl-DNA phosphodiesterase family.</text>
</comment>
<sequence>MDYGCHHTKMMLVGYSSGRMRLNIHTSNLDYEDIHHKCQAAFIQDFMPKSEDQLNSFVTSNFEETLITYLESYSFLTKLVWKNNTSASTLVSYLQTYDYSTAVGVLIPSIPGYHKFSGNSNREIYGYLKVKQAIRDNCDDNSNDLCSSPIVCQFSSMGSLSVPYLDKVATAWNAAGELSPSSSSSKSSNIKKGLMSSKLLRIVWPTNEEICNSVEGKAGGGSVPGRSKNLNKDFIQPKLYRWKSTSVSGDPLDKGMHIPHIKTYYQIDNEENESMRWFVVSSHNLSKAAWGEIQNRYDQGEVITIQSWELGVFVSPSTLGVDVMGPLLSSANSNGHSLGGNSSSSQDPLDPKQLREQRLARFGGGGRTDRRIEQEPQPKVASSSSPTEMDPNQKNNQRSIIPIPYKFLPDKYESSDKAWVVD</sequence>
<comment type="subcellular location">
    <subcellularLocation>
        <location evidence="1">Nucleus</location>
    </subcellularLocation>
</comment>
<name>A0A1E7F4I0_9STRA</name>
<dbReference type="Gene3D" id="3.30.870.10">
    <property type="entry name" value="Endonuclease Chain A"/>
    <property type="match status" value="2"/>
</dbReference>
<dbReference type="InParanoid" id="A0A1E7F4I0"/>
<keyword evidence="4" id="KW-0227">DNA damage</keyword>
<feature type="active site" description="Nucleophile" evidence="9">
    <location>
        <position position="7"/>
    </location>
</feature>
<feature type="site" description="Interaction with DNA" evidence="11">
    <location>
        <position position="286"/>
    </location>
</feature>
<evidence type="ECO:0000256" key="5">
    <source>
        <dbReference type="ARBA" id="ARBA00022801"/>
    </source>
</evidence>
<protein>
    <submittedName>
        <fullName evidence="13">Phospholipase D/nuclease</fullName>
    </submittedName>
</protein>
<keyword evidence="5" id="KW-0378">Hydrolase</keyword>
<dbReference type="Pfam" id="PF06087">
    <property type="entry name" value="Tyr-DNA_phospho"/>
    <property type="match status" value="1"/>
</dbReference>
<evidence type="ECO:0000256" key="1">
    <source>
        <dbReference type="ARBA" id="ARBA00004123"/>
    </source>
</evidence>
<evidence type="ECO:0000256" key="10">
    <source>
        <dbReference type="PIRSR" id="PIRSR610347-2"/>
    </source>
</evidence>
<evidence type="ECO:0000256" key="7">
    <source>
        <dbReference type="ARBA" id="ARBA00023204"/>
    </source>
</evidence>
<dbReference type="GO" id="GO:0003697">
    <property type="term" value="F:single-stranded DNA binding"/>
    <property type="evidence" value="ECO:0007669"/>
    <property type="project" value="TreeGrafter"/>
</dbReference>
<organism evidence="13 14">
    <name type="scientific">Fragilariopsis cylindrus CCMP1102</name>
    <dbReference type="NCBI Taxonomy" id="635003"/>
    <lineage>
        <taxon>Eukaryota</taxon>
        <taxon>Sar</taxon>
        <taxon>Stramenopiles</taxon>
        <taxon>Ochrophyta</taxon>
        <taxon>Bacillariophyta</taxon>
        <taxon>Bacillariophyceae</taxon>
        <taxon>Bacillariophycidae</taxon>
        <taxon>Bacillariales</taxon>
        <taxon>Bacillariaceae</taxon>
        <taxon>Fragilariopsis</taxon>
    </lineage>
</organism>
<keyword evidence="8" id="KW-0539">Nucleus</keyword>
<keyword evidence="3" id="KW-0540">Nuclease</keyword>
<feature type="binding site" evidence="10">
    <location>
        <position position="9"/>
    </location>
    <ligand>
        <name>substrate</name>
    </ligand>
</feature>
<keyword evidence="7" id="KW-0234">DNA repair</keyword>
<dbReference type="PANTHER" id="PTHR12415">
    <property type="entry name" value="TYROSYL-DNA PHOSPHODIESTERASE 1"/>
    <property type="match status" value="1"/>
</dbReference>
<evidence type="ECO:0000256" key="2">
    <source>
        <dbReference type="ARBA" id="ARBA00010205"/>
    </source>
</evidence>
<dbReference type="GO" id="GO:0004527">
    <property type="term" value="F:exonuclease activity"/>
    <property type="evidence" value="ECO:0007669"/>
    <property type="project" value="UniProtKB-KW"/>
</dbReference>
<dbReference type="AlphaFoldDB" id="A0A1E7F4I0"/>
<dbReference type="EMBL" id="KV784363">
    <property type="protein sequence ID" value="OEU13034.1"/>
    <property type="molecule type" value="Genomic_DNA"/>
</dbReference>
<gene>
    <name evidence="13" type="ORF">FRACYDRAFT_190809</name>
</gene>
<dbReference type="GO" id="GO:0005634">
    <property type="term" value="C:nucleus"/>
    <property type="evidence" value="ECO:0007669"/>
    <property type="project" value="UniProtKB-SubCell"/>
</dbReference>
<feature type="compositionally biased region" description="Low complexity" evidence="12">
    <location>
        <begin position="332"/>
        <end position="345"/>
    </location>
</feature>
<evidence type="ECO:0000256" key="12">
    <source>
        <dbReference type="SAM" id="MobiDB-lite"/>
    </source>
</evidence>
<evidence type="ECO:0000256" key="4">
    <source>
        <dbReference type="ARBA" id="ARBA00022763"/>
    </source>
</evidence>
<keyword evidence="6" id="KW-0269">Exonuclease</keyword>
<reference evidence="13 14" key="1">
    <citation type="submission" date="2016-09" db="EMBL/GenBank/DDBJ databases">
        <title>Extensive genetic diversity and differential bi-allelic expression allows diatom success in the polar Southern Ocean.</title>
        <authorList>
            <consortium name="DOE Joint Genome Institute"/>
            <person name="Mock T."/>
            <person name="Otillar R.P."/>
            <person name="Strauss J."/>
            <person name="Dupont C."/>
            <person name="Frickenhaus S."/>
            <person name="Maumus F."/>
            <person name="Mcmullan M."/>
            <person name="Sanges R."/>
            <person name="Schmutz J."/>
            <person name="Toseland A."/>
            <person name="Valas R."/>
            <person name="Veluchamy A."/>
            <person name="Ward B.J."/>
            <person name="Allen A."/>
            <person name="Barry K."/>
            <person name="Falciatore A."/>
            <person name="Ferrante M."/>
            <person name="Fortunato A.E."/>
            <person name="Gloeckner G."/>
            <person name="Gruber A."/>
            <person name="Hipkin R."/>
            <person name="Janech M."/>
            <person name="Kroth P."/>
            <person name="Leese F."/>
            <person name="Lindquist E."/>
            <person name="Lyon B.R."/>
            <person name="Martin J."/>
            <person name="Mayer C."/>
            <person name="Parker M."/>
            <person name="Quesneville H."/>
            <person name="Raymond J."/>
            <person name="Uhlig C."/>
            <person name="Valentin K.U."/>
            <person name="Worden A.Z."/>
            <person name="Armbrust E.V."/>
            <person name="Bowler C."/>
            <person name="Green B."/>
            <person name="Moulton V."/>
            <person name="Van Oosterhout C."/>
            <person name="Grigoriev I."/>
        </authorList>
    </citation>
    <scope>NUCLEOTIDE SEQUENCE [LARGE SCALE GENOMIC DNA]</scope>
    <source>
        <strain evidence="13 14">CCMP1102</strain>
    </source>
</reference>
<dbReference type="GO" id="GO:0003690">
    <property type="term" value="F:double-stranded DNA binding"/>
    <property type="evidence" value="ECO:0007669"/>
    <property type="project" value="TreeGrafter"/>
</dbReference>
<dbReference type="PANTHER" id="PTHR12415:SF0">
    <property type="entry name" value="TYROSYL-DNA PHOSPHODIESTERASE 1"/>
    <property type="match status" value="1"/>
</dbReference>
<dbReference type="OrthoDB" id="47785at2759"/>
<evidence type="ECO:0000256" key="6">
    <source>
        <dbReference type="ARBA" id="ARBA00022839"/>
    </source>
</evidence>
<proteinExistence type="inferred from homology"/>
<dbReference type="GO" id="GO:0017005">
    <property type="term" value="F:3'-tyrosyl-DNA phosphodiesterase activity"/>
    <property type="evidence" value="ECO:0007669"/>
    <property type="project" value="TreeGrafter"/>
</dbReference>
<evidence type="ECO:0000256" key="11">
    <source>
        <dbReference type="PIRSR" id="PIRSR610347-3"/>
    </source>
</evidence>
<feature type="compositionally biased region" description="Basic and acidic residues" evidence="12">
    <location>
        <begin position="367"/>
        <end position="376"/>
    </location>
</feature>
<feature type="region of interest" description="Disordered" evidence="12">
    <location>
        <begin position="332"/>
        <end position="403"/>
    </location>
</feature>
<evidence type="ECO:0000256" key="9">
    <source>
        <dbReference type="PIRSR" id="PIRSR610347-1"/>
    </source>
</evidence>
<feature type="compositionally biased region" description="Polar residues" evidence="12">
    <location>
        <begin position="380"/>
        <end position="399"/>
    </location>
</feature>
<feature type="binding site" evidence="10">
    <location>
        <position position="262"/>
    </location>
    <ligand>
        <name>substrate</name>
    </ligand>
</feature>
<dbReference type="SUPFAM" id="SSF56024">
    <property type="entry name" value="Phospholipase D/nuclease"/>
    <property type="match status" value="2"/>
</dbReference>
<dbReference type="CDD" id="cd09123">
    <property type="entry name" value="PLDc_Tdp1_2"/>
    <property type="match status" value="1"/>
</dbReference>
<evidence type="ECO:0000256" key="3">
    <source>
        <dbReference type="ARBA" id="ARBA00022722"/>
    </source>
</evidence>
<dbReference type="Proteomes" id="UP000095751">
    <property type="component" value="Unassembled WGS sequence"/>
</dbReference>
<dbReference type="InterPro" id="IPR010347">
    <property type="entry name" value="Tdp1"/>
</dbReference>
<evidence type="ECO:0000313" key="13">
    <source>
        <dbReference type="EMBL" id="OEU13034.1"/>
    </source>
</evidence>
<evidence type="ECO:0000313" key="14">
    <source>
        <dbReference type="Proteomes" id="UP000095751"/>
    </source>
</evidence>
<evidence type="ECO:0000256" key="8">
    <source>
        <dbReference type="ARBA" id="ARBA00023242"/>
    </source>
</evidence>
<dbReference type="KEGG" id="fcy:FRACYDRAFT_190809"/>
<keyword evidence="14" id="KW-1185">Reference proteome</keyword>
<feature type="active site" description="Proton donor/acceptor" evidence="9">
    <location>
        <position position="260"/>
    </location>
</feature>
<accession>A0A1E7F4I0</accession>
<feature type="compositionally biased region" description="Basic and acidic residues" evidence="12">
    <location>
        <begin position="349"/>
        <end position="359"/>
    </location>
</feature>